<keyword evidence="3" id="KW-1185">Reference proteome</keyword>
<feature type="transmembrane region" description="Helical" evidence="1">
    <location>
        <begin position="54"/>
        <end position="71"/>
    </location>
</feature>
<dbReference type="eggNOG" id="COG4970">
    <property type="taxonomic scope" value="Bacteria"/>
</dbReference>
<dbReference type="AlphaFoldDB" id="E6W1T0"/>
<feature type="transmembrane region" description="Helical" evidence="1">
    <location>
        <begin position="100"/>
        <end position="120"/>
    </location>
</feature>
<dbReference type="RefSeq" id="WP_013505350.1">
    <property type="nucleotide sequence ID" value="NC_014836.1"/>
</dbReference>
<evidence type="ECO:0000313" key="2">
    <source>
        <dbReference type="EMBL" id="ADU65462.1"/>
    </source>
</evidence>
<accession>E6W1T0</accession>
<dbReference type="KEGG" id="din:Selin_0718"/>
<evidence type="ECO:0000313" key="3">
    <source>
        <dbReference type="Proteomes" id="UP000002572"/>
    </source>
</evidence>
<dbReference type="HOGENOM" id="CLU_965509_0_0_0"/>
<evidence type="ECO:0008006" key="4">
    <source>
        <dbReference type="Google" id="ProtNLM"/>
    </source>
</evidence>
<organism evidence="2 3">
    <name type="scientific">Desulfurispirillum indicum (strain ATCC BAA-1389 / DSM 22839 / S5)</name>
    <dbReference type="NCBI Taxonomy" id="653733"/>
    <lineage>
        <taxon>Bacteria</taxon>
        <taxon>Pseudomonadati</taxon>
        <taxon>Chrysiogenota</taxon>
        <taxon>Chrysiogenia</taxon>
        <taxon>Chrysiogenales</taxon>
        <taxon>Chrysiogenaceae</taxon>
        <taxon>Desulfurispirillum</taxon>
    </lineage>
</organism>
<dbReference type="PROSITE" id="PS00409">
    <property type="entry name" value="PROKAR_NTER_METHYL"/>
    <property type="match status" value="1"/>
</dbReference>
<dbReference type="InParanoid" id="E6W1T0"/>
<dbReference type="Pfam" id="PF07963">
    <property type="entry name" value="N_methyl"/>
    <property type="match status" value="1"/>
</dbReference>
<dbReference type="Proteomes" id="UP000002572">
    <property type="component" value="Chromosome"/>
</dbReference>
<dbReference type="InterPro" id="IPR045584">
    <property type="entry name" value="Pilin-like"/>
</dbReference>
<keyword evidence="1" id="KW-1133">Transmembrane helix</keyword>
<protein>
    <recommendedName>
        <fullName evidence="4">Prepilin-type N-terminal cleavage/methylation domain-containing protein</fullName>
    </recommendedName>
</protein>
<dbReference type="NCBIfam" id="TIGR02532">
    <property type="entry name" value="IV_pilin_GFxxxE"/>
    <property type="match status" value="1"/>
</dbReference>
<dbReference type="EMBL" id="CP002432">
    <property type="protein sequence ID" value="ADU65462.1"/>
    <property type="molecule type" value="Genomic_DNA"/>
</dbReference>
<gene>
    <name evidence="2" type="ordered locus">Selin_0718</name>
</gene>
<dbReference type="InterPro" id="IPR012902">
    <property type="entry name" value="N_methyl_site"/>
</dbReference>
<dbReference type="SUPFAM" id="SSF54523">
    <property type="entry name" value="Pili subunits"/>
    <property type="match status" value="1"/>
</dbReference>
<proteinExistence type="predicted"/>
<dbReference type="STRING" id="653733.Selin_0718"/>
<reference evidence="2 3" key="1">
    <citation type="submission" date="2010-12" db="EMBL/GenBank/DDBJ databases">
        <title>Complete sequence of Desulfurispirillum indicum S5.</title>
        <authorList>
            <consortium name="US DOE Joint Genome Institute"/>
            <person name="Lucas S."/>
            <person name="Copeland A."/>
            <person name="Lapidus A."/>
            <person name="Cheng J.-F."/>
            <person name="Goodwin L."/>
            <person name="Pitluck S."/>
            <person name="Chertkov O."/>
            <person name="Held B."/>
            <person name="Detter J.C."/>
            <person name="Han C."/>
            <person name="Tapia R."/>
            <person name="Land M."/>
            <person name="Hauser L."/>
            <person name="Kyrpides N."/>
            <person name="Ivanova N."/>
            <person name="Mikhailova N."/>
            <person name="Haggblom M."/>
            <person name="Rauschenbach I."/>
            <person name="Bini E."/>
            <person name="Woyke T."/>
        </authorList>
    </citation>
    <scope>NUCLEOTIDE SEQUENCE [LARGE SCALE GENOMIC DNA]</scope>
    <source>
        <strain evidence="3">ATCC BAA-1389 / DSM 22839 / S5</strain>
    </source>
</reference>
<keyword evidence="1" id="KW-0472">Membrane</keyword>
<name>E6W1T0_DESIS</name>
<evidence type="ECO:0000256" key="1">
    <source>
        <dbReference type="SAM" id="Phobius"/>
    </source>
</evidence>
<sequence>MGKLSEGEGTTRENDVLDDAGAILMFRHQMQQQEQQADRDAVEGSFTPQQAIESLVPVLLIFVAIIIMLITGHRMRRKLQQAQEEDAASPRKRRNRWHGFSLLEVLLVMLILGMLGAIAVPRLMDNSSVELHLAAEQVAEGLRQTRHMAMTRSLYDGQSGTNALRDRRYYFSPCGDGQGCFRFRHHGGVEHHVAGYHGYGQPLAYFLDKPDSPVVFVQESGVSVTDGVRFDSQGRPWTGKGFNNMLHNQRYYTSLRYQLRHTRSDERLFIHVNAFTGHVEISAQVMEG</sequence>
<keyword evidence="1" id="KW-0812">Transmembrane</keyword>